<sequence>MASPVSHQRSFKNSWLRRNIVLAAIAALKRFRPRQSSVLFLTRRICVKYGPFQHLSSAETMQLIASNTSIPVPKIYCAFERKGITYIVMSCARSTTIGHNWSERSDQSKTLLLQQLRGYIEEMRALKPPAPGVVGGVNGAKLYDPRIPDGVPGFGPFDTIQSFHSFLTSGIKMSPDGLPDINELLTLYQNSQFSTCLTHGDLNSANILVDGDKIVGIVDWDTCGWYPEYWEYTTAWNVNPYNVFWRDEVGKFLQEYPEALRMEEIRLKYFGDF</sequence>
<dbReference type="Pfam" id="PF01636">
    <property type="entry name" value="APH"/>
    <property type="match status" value="1"/>
</dbReference>
<reference evidence="3" key="1">
    <citation type="journal article" date="2015" name="PLoS Genet.">
        <title>The dynamic genome and transcriptome of the human fungal pathogen Blastomyces and close relative Emmonsia.</title>
        <authorList>
            <person name="Munoz J.F."/>
            <person name="Gauthier G.M."/>
            <person name="Desjardins C.A."/>
            <person name="Gallo J.E."/>
            <person name="Holder J."/>
            <person name="Sullivan T.D."/>
            <person name="Marty A.J."/>
            <person name="Carmen J.C."/>
            <person name="Chen Z."/>
            <person name="Ding L."/>
            <person name="Gujja S."/>
            <person name="Magrini V."/>
            <person name="Misas E."/>
            <person name="Mitreva M."/>
            <person name="Priest M."/>
            <person name="Saif S."/>
            <person name="Whiston E.A."/>
            <person name="Young S."/>
            <person name="Zeng Q."/>
            <person name="Goldman W.E."/>
            <person name="Mardis E.R."/>
            <person name="Taylor J.W."/>
            <person name="McEwen J.G."/>
            <person name="Clay O.K."/>
            <person name="Klein B.S."/>
            <person name="Cuomo C.A."/>
        </authorList>
    </citation>
    <scope>NUCLEOTIDE SEQUENCE [LARGE SCALE GENOMIC DNA]</scope>
    <source>
        <strain evidence="3">UAMH 3008</strain>
    </source>
</reference>
<dbReference type="PANTHER" id="PTHR21310">
    <property type="entry name" value="AMINOGLYCOSIDE PHOSPHOTRANSFERASE-RELATED-RELATED"/>
    <property type="match status" value="1"/>
</dbReference>
<dbReference type="SUPFAM" id="SSF56112">
    <property type="entry name" value="Protein kinase-like (PK-like)"/>
    <property type="match status" value="1"/>
</dbReference>
<organism evidence="2 3">
    <name type="scientific">[Emmonsia] crescens</name>
    <dbReference type="NCBI Taxonomy" id="73230"/>
    <lineage>
        <taxon>Eukaryota</taxon>
        <taxon>Fungi</taxon>
        <taxon>Dikarya</taxon>
        <taxon>Ascomycota</taxon>
        <taxon>Pezizomycotina</taxon>
        <taxon>Eurotiomycetes</taxon>
        <taxon>Eurotiomycetidae</taxon>
        <taxon>Onygenales</taxon>
        <taxon>Ajellomycetaceae</taxon>
        <taxon>Emergomyces</taxon>
    </lineage>
</organism>
<dbReference type="Proteomes" id="UP000034164">
    <property type="component" value="Unassembled WGS sequence"/>
</dbReference>
<gene>
    <name evidence="2" type="ORF">EMCG_04399</name>
</gene>
<dbReference type="EMBL" id="LCZI01001384">
    <property type="protein sequence ID" value="KKZ60975.1"/>
    <property type="molecule type" value="Genomic_DNA"/>
</dbReference>
<evidence type="ECO:0000313" key="3">
    <source>
        <dbReference type="Proteomes" id="UP000034164"/>
    </source>
</evidence>
<evidence type="ECO:0000313" key="2">
    <source>
        <dbReference type="EMBL" id="KKZ60975.1"/>
    </source>
</evidence>
<dbReference type="CDD" id="cd05120">
    <property type="entry name" value="APH_ChoK_like"/>
    <property type="match status" value="1"/>
</dbReference>
<feature type="domain" description="Aminoglycoside phosphotransferase" evidence="1">
    <location>
        <begin position="181"/>
        <end position="255"/>
    </location>
</feature>
<dbReference type="InterPro" id="IPR051678">
    <property type="entry name" value="AGP_Transferase"/>
</dbReference>
<evidence type="ECO:0000259" key="1">
    <source>
        <dbReference type="Pfam" id="PF01636"/>
    </source>
</evidence>
<comment type="caution">
    <text evidence="2">The sequence shown here is derived from an EMBL/GenBank/DDBJ whole genome shotgun (WGS) entry which is preliminary data.</text>
</comment>
<accession>A0A0G2HTD3</accession>
<dbReference type="Gene3D" id="3.90.1200.10">
    <property type="match status" value="1"/>
</dbReference>
<name>A0A0G2HTD3_9EURO</name>
<proteinExistence type="predicted"/>
<dbReference type="OrthoDB" id="2906425at2759"/>
<dbReference type="InterPro" id="IPR002575">
    <property type="entry name" value="Aminoglycoside_PTrfase"/>
</dbReference>
<protein>
    <recommendedName>
        <fullName evidence="1">Aminoglycoside phosphotransferase domain-containing protein</fullName>
    </recommendedName>
</protein>
<dbReference type="VEuPathDB" id="FungiDB:EMCG_04399"/>
<dbReference type="PANTHER" id="PTHR21310:SF55">
    <property type="entry name" value="AMINOGLYCOSIDE PHOSPHOTRANSFERASE DOMAIN-CONTAINING PROTEIN"/>
    <property type="match status" value="1"/>
</dbReference>
<dbReference type="AlphaFoldDB" id="A0A0G2HTD3"/>
<dbReference type="InterPro" id="IPR011009">
    <property type="entry name" value="Kinase-like_dom_sf"/>
</dbReference>